<dbReference type="Gene3D" id="2.40.110.10">
    <property type="entry name" value="Butyryl-CoA Dehydrogenase, subunit A, domain 2"/>
    <property type="match status" value="1"/>
</dbReference>
<dbReference type="RefSeq" id="WP_153758149.1">
    <property type="nucleotide sequence ID" value="NZ_CP045851.1"/>
</dbReference>
<dbReference type="KEGG" id="atq:GH723_02380"/>
<dbReference type="InterPro" id="IPR009100">
    <property type="entry name" value="AcylCoA_DH/oxidase_NM_dom_sf"/>
</dbReference>
<evidence type="ECO:0000256" key="3">
    <source>
        <dbReference type="ARBA" id="ARBA00022630"/>
    </source>
</evidence>
<dbReference type="Pfam" id="PF00441">
    <property type="entry name" value="Acyl-CoA_dh_1"/>
    <property type="match status" value="1"/>
</dbReference>
<dbReference type="PANTHER" id="PTHR43292">
    <property type="entry name" value="ACYL-COA DEHYDROGENASE"/>
    <property type="match status" value="1"/>
</dbReference>
<dbReference type="InterPro" id="IPR006091">
    <property type="entry name" value="Acyl-CoA_Oxase/DH_mid-dom"/>
</dbReference>
<evidence type="ECO:0000259" key="8">
    <source>
        <dbReference type="Pfam" id="PF02770"/>
    </source>
</evidence>
<comment type="similarity">
    <text evidence="2 6">Belongs to the acyl-CoA dehydrogenase family.</text>
</comment>
<dbReference type="Pfam" id="PF02770">
    <property type="entry name" value="Acyl-CoA_dh_M"/>
    <property type="match status" value="1"/>
</dbReference>
<keyword evidence="5 6" id="KW-0560">Oxidoreductase</keyword>
<dbReference type="AlphaFoldDB" id="A0A5Q2REH2"/>
<proteinExistence type="inferred from homology"/>
<dbReference type="GO" id="GO:0050660">
    <property type="term" value="F:flavin adenine dinucleotide binding"/>
    <property type="evidence" value="ECO:0007669"/>
    <property type="project" value="InterPro"/>
</dbReference>
<evidence type="ECO:0000256" key="1">
    <source>
        <dbReference type="ARBA" id="ARBA00001974"/>
    </source>
</evidence>
<sequence length="426" mass="46303">MSTSGESTLEDFEAEVRTFLAAHAREKRAAEETKFVWGEGEDAVAIFEEIDPEEERRNLAEAKRWRAARFDAGLGWITGPEQYGGRELTQAHERAYARLEAGYETPNMGFFGIGLGMVAPTILAHGTDVAKDAYLRAMHRGDLVGCQLFSEPGAGSDLAGVETRAVSDGDEWVISGQKVWTSGAQYADLGEVLCRTDPEQPKHRGLTAFVVDMHDPGVEVRPLRQMTGGASFNEVFFEDVRVPDDHRLGDVNDGWRVALTTLMNERASIGSGSGGAGAGVSSIDRLGAMLRHFGKADDPVLRDELVRIWIGFQVGKLTGQRATDKIKAGQLPGPEMSIGKLALTHNLTALSEWVSRVLGPRVTADTGEWGTYAWAEYILGTPGMRLGGGTDEVMRNIVGERVLGLSKEPGIDTTSPFRELKARARS</sequence>
<name>A0A5Q2REH2_9ACTN</name>
<keyword evidence="11" id="KW-1185">Reference proteome</keyword>
<dbReference type="SUPFAM" id="SSF56645">
    <property type="entry name" value="Acyl-CoA dehydrogenase NM domain-like"/>
    <property type="match status" value="1"/>
</dbReference>
<dbReference type="GO" id="GO:0005886">
    <property type="term" value="C:plasma membrane"/>
    <property type="evidence" value="ECO:0007669"/>
    <property type="project" value="TreeGrafter"/>
</dbReference>
<dbReference type="SUPFAM" id="SSF47203">
    <property type="entry name" value="Acyl-CoA dehydrogenase C-terminal domain-like"/>
    <property type="match status" value="1"/>
</dbReference>
<keyword evidence="3 6" id="KW-0285">Flavoprotein</keyword>
<reference evidence="10 11" key="1">
    <citation type="submission" date="2019-11" db="EMBL/GenBank/DDBJ databases">
        <authorList>
            <person name="He Y."/>
        </authorList>
    </citation>
    <scope>NUCLEOTIDE SEQUENCE [LARGE SCALE GENOMIC DNA]</scope>
    <source>
        <strain evidence="10 11">SCSIO 58843</strain>
    </source>
</reference>
<feature type="domain" description="Acyl-CoA dehydrogenase/oxidase N-terminal" evidence="9">
    <location>
        <begin position="48"/>
        <end position="142"/>
    </location>
</feature>
<dbReference type="Pfam" id="PF02771">
    <property type="entry name" value="Acyl-CoA_dh_N"/>
    <property type="match status" value="1"/>
</dbReference>
<keyword evidence="4 6" id="KW-0274">FAD</keyword>
<dbReference type="InterPro" id="IPR052161">
    <property type="entry name" value="Mycobact_Acyl-CoA_DH"/>
</dbReference>
<dbReference type="Gene3D" id="1.20.140.10">
    <property type="entry name" value="Butyryl-CoA Dehydrogenase, subunit A, domain 3"/>
    <property type="match status" value="1"/>
</dbReference>
<dbReference type="FunFam" id="2.40.110.10:FF:000011">
    <property type="entry name" value="Acyl-CoA dehydrogenase FadE34"/>
    <property type="match status" value="1"/>
</dbReference>
<dbReference type="EMBL" id="CP045851">
    <property type="protein sequence ID" value="QGG94043.1"/>
    <property type="molecule type" value="Genomic_DNA"/>
</dbReference>
<dbReference type="InterPro" id="IPR036250">
    <property type="entry name" value="AcylCo_DH-like_C"/>
</dbReference>
<organism evidence="10 11">
    <name type="scientific">Actinomarinicola tropica</name>
    <dbReference type="NCBI Taxonomy" id="2789776"/>
    <lineage>
        <taxon>Bacteria</taxon>
        <taxon>Bacillati</taxon>
        <taxon>Actinomycetota</taxon>
        <taxon>Acidimicrobiia</taxon>
        <taxon>Acidimicrobiales</taxon>
        <taxon>Iamiaceae</taxon>
        <taxon>Actinomarinicola</taxon>
    </lineage>
</organism>
<dbReference type="InterPro" id="IPR009075">
    <property type="entry name" value="AcylCo_DH/oxidase_C"/>
</dbReference>
<evidence type="ECO:0000259" key="7">
    <source>
        <dbReference type="Pfam" id="PF00441"/>
    </source>
</evidence>
<feature type="domain" description="Acyl-CoA dehydrogenase/oxidase C-terminal" evidence="7">
    <location>
        <begin position="252"/>
        <end position="403"/>
    </location>
</feature>
<dbReference type="InterPro" id="IPR046373">
    <property type="entry name" value="Acyl-CoA_Oxase/DH_mid-dom_sf"/>
</dbReference>
<feature type="domain" description="Acyl-CoA oxidase/dehydrogenase middle" evidence="8">
    <location>
        <begin position="146"/>
        <end position="240"/>
    </location>
</feature>
<gene>
    <name evidence="10" type="ORF">GH723_02380</name>
</gene>
<dbReference type="GO" id="GO:0016627">
    <property type="term" value="F:oxidoreductase activity, acting on the CH-CH group of donors"/>
    <property type="evidence" value="ECO:0007669"/>
    <property type="project" value="InterPro"/>
</dbReference>
<accession>A0A5Q2REH2</accession>
<evidence type="ECO:0000256" key="2">
    <source>
        <dbReference type="ARBA" id="ARBA00009347"/>
    </source>
</evidence>
<dbReference type="InterPro" id="IPR013786">
    <property type="entry name" value="AcylCoA_DH/ox_N"/>
</dbReference>
<dbReference type="PANTHER" id="PTHR43292:SF4">
    <property type="entry name" value="ACYL-COA DEHYDROGENASE FADE34"/>
    <property type="match status" value="1"/>
</dbReference>
<evidence type="ECO:0000313" key="11">
    <source>
        <dbReference type="Proteomes" id="UP000334019"/>
    </source>
</evidence>
<comment type="cofactor">
    <cofactor evidence="1 6">
        <name>FAD</name>
        <dbReference type="ChEBI" id="CHEBI:57692"/>
    </cofactor>
</comment>
<evidence type="ECO:0000256" key="5">
    <source>
        <dbReference type="ARBA" id="ARBA00023002"/>
    </source>
</evidence>
<dbReference type="Proteomes" id="UP000334019">
    <property type="component" value="Chromosome"/>
</dbReference>
<evidence type="ECO:0000259" key="9">
    <source>
        <dbReference type="Pfam" id="PF02771"/>
    </source>
</evidence>
<dbReference type="Gene3D" id="1.10.540.10">
    <property type="entry name" value="Acyl-CoA dehydrogenase/oxidase, N-terminal domain"/>
    <property type="match status" value="1"/>
</dbReference>
<evidence type="ECO:0000256" key="6">
    <source>
        <dbReference type="RuleBase" id="RU362125"/>
    </source>
</evidence>
<protein>
    <submittedName>
        <fullName evidence="10">Acyl-CoA dehydrogenase</fullName>
    </submittedName>
</protein>
<dbReference type="InterPro" id="IPR037069">
    <property type="entry name" value="AcylCoA_DH/ox_N_sf"/>
</dbReference>
<evidence type="ECO:0000256" key="4">
    <source>
        <dbReference type="ARBA" id="ARBA00022827"/>
    </source>
</evidence>
<evidence type="ECO:0000313" key="10">
    <source>
        <dbReference type="EMBL" id="QGG94043.1"/>
    </source>
</evidence>